<dbReference type="AlphaFoldDB" id="R7V0B5"/>
<evidence type="ECO:0000313" key="4">
    <source>
        <dbReference type="EMBL" id="ELU09642.1"/>
    </source>
</evidence>
<dbReference type="EnsemblMetazoa" id="CapteT202252">
    <property type="protein sequence ID" value="CapteP202252"/>
    <property type="gene ID" value="CapteG202252"/>
</dbReference>
<gene>
    <name evidence="4" type="ORF">CAPTEDRAFT_202252</name>
</gene>
<protein>
    <recommendedName>
        <fullName evidence="3">EGF-like domain-containing protein</fullName>
    </recommendedName>
</protein>
<feature type="compositionally biased region" description="Basic and acidic residues" evidence="2">
    <location>
        <begin position="87"/>
        <end position="98"/>
    </location>
</feature>
<comment type="caution">
    <text evidence="1">Lacks conserved residue(s) required for the propagation of feature annotation.</text>
</comment>
<name>R7V0B5_CAPTE</name>
<reference evidence="5" key="3">
    <citation type="submission" date="2015-06" db="UniProtKB">
        <authorList>
            <consortium name="EnsemblMetazoa"/>
        </authorList>
    </citation>
    <scope>IDENTIFICATION</scope>
</reference>
<evidence type="ECO:0000259" key="3">
    <source>
        <dbReference type="PROSITE" id="PS50026"/>
    </source>
</evidence>
<dbReference type="HOGENOM" id="CLU_1373393_0_0_1"/>
<feature type="region of interest" description="Disordered" evidence="2">
    <location>
        <begin position="87"/>
        <end position="118"/>
    </location>
</feature>
<dbReference type="EMBL" id="KB298084">
    <property type="protein sequence ID" value="ELU09642.1"/>
    <property type="molecule type" value="Genomic_DNA"/>
</dbReference>
<reference evidence="4 6" key="2">
    <citation type="journal article" date="2013" name="Nature">
        <title>Insights into bilaterian evolution from three spiralian genomes.</title>
        <authorList>
            <person name="Simakov O."/>
            <person name="Marletaz F."/>
            <person name="Cho S.J."/>
            <person name="Edsinger-Gonzales E."/>
            <person name="Havlak P."/>
            <person name="Hellsten U."/>
            <person name="Kuo D.H."/>
            <person name="Larsson T."/>
            <person name="Lv J."/>
            <person name="Arendt D."/>
            <person name="Savage R."/>
            <person name="Osoegawa K."/>
            <person name="de Jong P."/>
            <person name="Grimwood J."/>
            <person name="Chapman J.A."/>
            <person name="Shapiro H."/>
            <person name="Aerts A."/>
            <person name="Otillar R.P."/>
            <person name="Terry A.Y."/>
            <person name="Boore J.L."/>
            <person name="Grigoriev I.V."/>
            <person name="Lindberg D.R."/>
            <person name="Seaver E.C."/>
            <person name="Weisblat D.A."/>
            <person name="Putnam N.H."/>
            <person name="Rokhsar D.S."/>
        </authorList>
    </citation>
    <scope>NUCLEOTIDE SEQUENCE</scope>
    <source>
        <strain evidence="4 6">I ESC-2004</strain>
    </source>
</reference>
<dbReference type="Gene3D" id="2.10.25.10">
    <property type="entry name" value="Laminin"/>
    <property type="match status" value="1"/>
</dbReference>
<keyword evidence="1" id="KW-0245">EGF-like domain</keyword>
<accession>R7V0B5</accession>
<evidence type="ECO:0000313" key="5">
    <source>
        <dbReference type="EnsemblMetazoa" id="CapteP202252"/>
    </source>
</evidence>
<proteinExistence type="predicted"/>
<organism evidence="4">
    <name type="scientific">Capitella teleta</name>
    <name type="common">Polychaete worm</name>
    <dbReference type="NCBI Taxonomy" id="283909"/>
    <lineage>
        <taxon>Eukaryota</taxon>
        <taxon>Metazoa</taxon>
        <taxon>Spiralia</taxon>
        <taxon>Lophotrochozoa</taxon>
        <taxon>Annelida</taxon>
        <taxon>Polychaeta</taxon>
        <taxon>Sedentaria</taxon>
        <taxon>Scolecida</taxon>
        <taxon>Capitellidae</taxon>
        <taxon>Capitella</taxon>
    </lineage>
</organism>
<feature type="domain" description="EGF-like" evidence="3">
    <location>
        <begin position="116"/>
        <end position="160"/>
    </location>
</feature>
<dbReference type="PROSITE" id="PS50026">
    <property type="entry name" value="EGF_3"/>
    <property type="match status" value="1"/>
</dbReference>
<keyword evidence="6" id="KW-1185">Reference proteome</keyword>
<dbReference type="InterPro" id="IPR000742">
    <property type="entry name" value="EGF"/>
</dbReference>
<evidence type="ECO:0000256" key="2">
    <source>
        <dbReference type="SAM" id="MobiDB-lite"/>
    </source>
</evidence>
<dbReference type="SUPFAM" id="SSF57196">
    <property type="entry name" value="EGF/Laminin"/>
    <property type="match status" value="1"/>
</dbReference>
<dbReference type="Proteomes" id="UP000014760">
    <property type="component" value="Unassembled WGS sequence"/>
</dbReference>
<dbReference type="EMBL" id="AMQN01006319">
    <property type="status" value="NOT_ANNOTATED_CDS"/>
    <property type="molecule type" value="Genomic_DNA"/>
</dbReference>
<evidence type="ECO:0000256" key="1">
    <source>
        <dbReference type="PROSITE-ProRule" id="PRU00076"/>
    </source>
</evidence>
<evidence type="ECO:0000313" key="6">
    <source>
        <dbReference type="Proteomes" id="UP000014760"/>
    </source>
</evidence>
<sequence>MPGGSSSNTYSFASLDLATKFDLCLTSALSLWAPFKDVRIRRDHIHNCFMTLDSSDLLRVCINTDSAFAHASLRSLALVGSPNERLASYDDRRGRDLSSQRYQTVTPDLSEPAETPPNPCEPNPCMNGGRCSTAEAQNPGDYECMCHTRNGPALGGKHCEIKDPCNTLPCPPGTSRCYPATRNDKGRNCYDQDWQTMPE</sequence>
<reference evidence="6" key="1">
    <citation type="submission" date="2012-12" db="EMBL/GenBank/DDBJ databases">
        <authorList>
            <person name="Hellsten U."/>
            <person name="Grimwood J."/>
            <person name="Chapman J.A."/>
            <person name="Shapiro H."/>
            <person name="Aerts A."/>
            <person name="Otillar R.P."/>
            <person name="Terry A.Y."/>
            <person name="Boore J.L."/>
            <person name="Simakov O."/>
            <person name="Marletaz F."/>
            <person name="Cho S.-J."/>
            <person name="Edsinger-Gonzales E."/>
            <person name="Havlak P."/>
            <person name="Kuo D.-H."/>
            <person name="Larsson T."/>
            <person name="Lv J."/>
            <person name="Arendt D."/>
            <person name="Savage R."/>
            <person name="Osoegawa K."/>
            <person name="de Jong P."/>
            <person name="Lindberg D.R."/>
            <person name="Seaver E.C."/>
            <person name="Weisblat D.A."/>
            <person name="Putnam N.H."/>
            <person name="Grigoriev I.V."/>
            <person name="Rokhsar D.S."/>
        </authorList>
    </citation>
    <scope>NUCLEOTIDE SEQUENCE</scope>
    <source>
        <strain evidence="6">I ESC-2004</strain>
    </source>
</reference>